<evidence type="ECO:0000313" key="3">
    <source>
        <dbReference type="EMBL" id="GFF72444.1"/>
    </source>
</evidence>
<feature type="compositionally biased region" description="Basic and acidic residues" evidence="1">
    <location>
        <begin position="108"/>
        <end position="135"/>
    </location>
</feature>
<dbReference type="EMBL" id="BLKI01000016">
    <property type="protein sequence ID" value="GFF72444.1"/>
    <property type="molecule type" value="Genomic_DNA"/>
</dbReference>
<dbReference type="Proteomes" id="UP000465220">
    <property type="component" value="Unassembled WGS sequence"/>
</dbReference>
<comment type="caution">
    <text evidence="2">The sequence shown here is derived from an EMBL/GenBank/DDBJ whole genome shotgun (WGS) entry which is preliminary data.</text>
</comment>
<evidence type="ECO:0000256" key="1">
    <source>
        <dbReference type="SAM" id="MobiDB-lite"/>
    </source>
</evidence>
<reference evidence="3 5" key="2">
    <citation type="submission" date="2020-01" db="EMBL/GenBank/DDBJ databases">
        <title>Draft genome sequence of Aspergillus lentulus IFM 60648.</title>
        <authorList>
            <person name="Takahashi H."/>
            <person name="Yaguchi T."/>
        </authorList>
    </citation>
    <scope>NUCLEOTIDE SEQUENCE [LARGE SCALE GENOMIC DNA]</scope>
    <source>
        <strain evidence="3 5">IFM 60648</strain>
    </source>
</reference>
<evidence type="ECO:0000313" key="4">
    <source>
        <dbReference type="Proteomes" id="UP000051487"/>
    </source>
</evidence>
<reference evidence="2 4" key="1">
    <citation type="submission" date="2015-11" db="EMBL/GenBank/DDBJ databases">
        <title>Aspergillus lentulus strain IFM 54703T.</title>
        <authorList>
            <person name="Kusuya Y."/>
            <person name="Sakai K."/>
            <person name="Kamei K."/>
            <person name="Takahashi H."/>
            <person name="Yaguchi T."/>
        </authorList>
    </citation>
    <scope>NUCLEOTIDE SEQUENCE [LARGE SCALE GENOMIC DNA]</scope>
    <source>
        <strain evidence="2 4">IFM 54703</strain>
    </source>
</reference>
<gene>
    <name evidence="2" type="ORF">ALT_8205</name>
    <name evidence="3" type="ORF">IFM60648_03682</name>
</gene>
<accession>A0AAN4PRD0</accession>
<protein>
    <submittedName>
        <fullName evidence="2">Uncharacterized protein</fullName>
    </submittedName>
</protein>
<feature type="region of interest" description="Disordered" evidence="1">
    <location>
        <begin position="72"/>
        <end position="135"/>
    </location>
</feature>
<dbReference type="AlphaFoldDB" id="A0AAN4PRD0"/>
<evidence type="ECO:0000313" key="5">
    <source>
        <dbReference type="Proteomes" id="UP000465220"/>
    </source>
</evidence>
<dbReference type="Proteomes" id="UP000051487">
    <property type="component" value="Unassembled WGS sequence"/>
</dbReference>
<name>A0AAN4PRD0_ASPLE</name>
<feature type="compositionally biased region" description="Polar residues" evidence="1">
    <location>
        <begin position="95"/>
        <end position="105"/>
    </location>
</feature>
<proteinExistence type="predicted"/>
<sequence>MEYLLLIFRKWPETGTYWLINRPGLPVSRNSPLIHNTPADPMLIPDLLASLTETLTSDLAVYSGYQFMNTWSTTTPESKPKPTDYFVLLERHTPTNKPKPQTQNQDEAEAKSQVDARSESPKRRDTIRCQETCRA</sequence>
<keyword evidence="5" id="KW-1185">Reference proteome</keyword>
<organism evidence="2 4">
    <name type="scientific">Aspergillus lentulus</name>
    <dbReference type="NCBI Taxonomy" id="293939"/>
    <lineage>
        <taxon>Eukaryota</taxon>
        <taxon>Fungi</taxon>
        <taxon>Dikarya</taxon>
        <taxon>Ascomycota</taxon>
        <taxon>Pezizomycotina</taxon>
        <taxon>Eurotiomycetes</taxon>
        <taxon>Eurotiomycetidae</taxon>
        <taxon>Eurotiales</taxon>
        <taxon>Aspergillaceae</taxon>
        <taxon>Aspergillus</taxon>
        <taxon>Aspergillus subgen. Fumigati</taxon>
    </lineage>
</organism>
<evidence type="ECO:0000313" key="2">
    <source>
        <dbReference type="EMBL" id="GAQ10884.1"/>
    </source>
</evidence>
<dbReference type="EMBL" id="BCLY01000016">
    <property type="protein sequence ID" value="GAQ10884.1"/>
    <property type="molecule type" value="Genomic_DNA"/>
</dbReference>